<reference evidence="1 2" key="1">
    <citation type="submission" date="2008-10" db="EMBL/GenBank/DDBJ databases">
        <title>Draft genome sequence of Desulvovibrio piger (ATCC 29098).</title>
        <authorList>
            <person name="Sudarsanam P."/>
            <person name="Ley R."/>
            <person name="Guruge J."/>
            <person name="Turnbaugh P.J."/>
            <person name="Mahowald M."/>
            <person name="Liep D."/>
            <person name="Gordon J."/>
        </authorList>
    </citation>
    <scope>NUCLEOTIDE SEQUENCE [LARGE SCALE GENOMIC DNA]</scope>
    <source>
        <strain evidence="1 2">ATCC 29098</strain>
    </source>
</reference>
<dbReference type="Proteomes" id="UP000003676">
    <property type="component" value="Unassembled WGS sequence"/>
</dbReference>
<evidence type="ECO:0000313" key="1">
    <source>
        <dbReference type="EMBL" id="EEB33686.1"/>
    </source>
</evidence>
<comment type="caution">
    <text evidence="1">The sequence shown here is derived from an EMBL/GenBank/DDBJ whole genome shotgun (WGS) entry which is preliminary data.</text>
</comment>
<accession>B6WTJ5</accession>
<proteinExistence type="predicted"/>
<dbReference type="HOGENOM" id="CLU_2751240_0_0_7"/>
<sequence length="70" mass="7868">MWATPFLMMGTAFRAGRLRKSCVTKGFLLPGKSGPGLLYPLPLVTGCSMFDSSHSRTIYMFSFLNQRKNF</sequence>
<organism evidence="1 2">
    <name type="scientific">Desulfovibrio piger ATCC 29098</name>
    <dbReference type="NCBI Taxonomy" id="411464"/>
    <lineage>
        <taxon>Bacteria</taxon>
        <taxon>Pseudomonadati</taxon>
        <taxon>Thermodesulfobacteriota</taxon>
        <taxon>Desulfovibrionia</taxon>
        <taxon>Desulfovibrionales</taxon>
        <taxon>Desulfovibrionaceae</taxon>
        <taxon>Desulfovibrio</taxon>
    </lineage>
</organism>
<reference evidence="1 2" key="2">
    <citation type="submission" date="2008-10" db="EMBL/GenBank/DDBJ databases">
        <authorList>
            <person name="Fulton L."/>
            <person name="Clifton S."/>
            <person name="Fulton B."/>
            <person name="Xu J."/>
            <person name="Minx P."/>
            <person name="Pepin K.H."/>
            <person name="Johnson M."/>
            <person name="Bhonagiri V."/>
            <person name="Nash W.E."/>
            <person name="Mardis E.R."/>
            <person name="Wilson R.K."/>
        </authorList>
    </citation>
    <scope>NUCLEOTIDE SEQUENCE [LARGE SCALE GENOMIC DNA]</scope>
    <source>
        <strain evidence="1 2">ATCC 29098</strain>
    </source>
</reference>
<gene>
    <name evidence="1" type="ORF">DESPIG_01400</name>
</gene>
<name>B6WTJ5_9BACT</name>
<protein>
    <submittedName>
        <fullName evidence="1">Uncharacterized protein</fullName>
    </submittedName>
</protein>
<dbReference type="AlphaFoldDB" id="B6WTJ5"/>
<evidence type="ECO:0000313" key="2">
    <source>
        <dbReference type="Proteomes" id="UP000003676"/>
    </source>
</evidence>
<dbReference type="EMBL" id="ABXU01000033">
    <property type="protein sequence ID" value="EEB33686.1"/>
    <property type="molecule type" value="Genomic_DNA"/>
</dbReference>